<gene>
    <name evidence="1" type="ORF">MML48_5g00006539</name>
</gene>
<protein>
    <submittedName>
        <fullName evidence="1">Cytochrome p450</fullName>
    </submittedName>
</protein>
<accession>A0ACB9T4H3</accession>
<name>A0ACB9T4H3_HOLOL</name>
<evidence type="ECO:0000313" key="1">
    <source>
        <dbReference type="EMBL" id="KAI4461649.1"/>
    </source>
</evidence>
<keyword evidence="2" id="KW-1185">Reference proteome</keyword>
<dbReference type="Proteomes" id="UP001056778">
    <property type="component" value="Chromosome 5"/>
</dbReference>
<proteinExistence type="predicted"/>
<organism evidence="1 2">
    <name type="scientific">Holotrichia oblita</name>
    <name type="common">Chafer beetle</name>
    <dbReference type="NCBI Taxonomy" id="644536"/>
    <lineage>
        <taxon>Eukaryota</taxon>
        <taxon>Metazoa</taxon>
        <taxon>Ecdysozoa</taxon>
        <taxon>Arthropoda</taxon>
        <taxon>Hexapoda</taxon>
        <taxon>Insecta</taxon>
        <taxon>Pterygota</taxon>
        <taxon>Neoptera</taxon>
        <taxon>Endopterygota</taxon>
        <taxon>Coleoptera</taxon>
        <taxon>Polyphaga</taxon>
        <taxon>Scarabaeiformia</taxon>
        <taxon>Scarabaeidae</taxon>
        <taxon>Melolonthinae</taxon>
        <taxon>Holotrichia</taxon>
    </lineage>
</organism>
<reference evidence="1" key="1">
    <citation type="submission" date="2022-04" db="EMBL/GenBank/DDBJ databases">
        <title>Chromosome-scale genome assembly of Holotrichia oblita Faldermann.</title>
        <authorList>
            <person name="Rongchong L."/>
        </authorList>
    </citation>
    <scope>NUCLEOTIDE SEQUENCE</scope>
    <source>
        <strain evidence="1">81SQS9</strain>
    </source>
</reference>
<dbReference type="EMBL" id="CM043019">
    <property type="protein sequence ID" value="KAI4461649.1"/>
    <property type="molecule type" value="Genomic_DNA"/>
</dbReference>
<evidence type="ECO:0000313" key="2">
    <source>
        <dbReference type="Proteomes" id="UP001056778"/>
    </source>
</evidence>
<comment type="caution">
    <text evidence="1">The sequence shown here is derived from an EMBL/GenBank/DDBJ whole genome shotgun (WGS) entry which is preliminary data.</text>
</comment>
<sequence>MSKPLLLIVEPELIKNVLSRDFPYFTSHGMHVDEEKDPISGNLFSLDGEKWKNMRIKLTPTFTSGKIKMMYNGILTCGEPMVDHVKNIARQGQPMNAKEVLACFTTDVIGSSAFGIDCNSFKDPDADFRKYGRKLFEITWKAAFARFLGIIIPRFRRLGIEQDVQQFFVDSFTKIVELRESGNFKRNDFVQLMLDINQKAEATGSKDGLKLGQMLAQSVMFFGAGFETSSTTMTFCLHELAHNIAIQQRLREEINATMQKYDGKLTYDAIIEMKYLNMVLDETLRKYPPASMISRVCTKDYEIEGTGATIETGTEVFVSILGLHRDPEYFPDPEKFDPERFSHENKSNIRSFTYLPFGEGPRICIGLRFGVIQAKVGLCLLLKNFIFTPHESMKYNMEIHKNSQILSFQEDLLLNVKKVS</sequence>